<feature type="domain" description="Copine C-terminal" evidence="1">
    <location>
        <begin position="4"/>
        <end position="100"/>
    </location>
</feature>
<reference evidence="3" key="2">
    <citation type="submission" date="2017-02" db="EMBL/GenBank/DDBJ databases">
        <title>Sunflower complete genome.</title>
        <authorList>
            <person name="Langlade N."/>
            <person name="Munos S."/>
        </authorList>
    </citation>
    <scope>NUCLEOTIDE SEQUENCE [LARGE SCALE GENOMIC DNA]</scope>
    <source>
        <tissue evidence="3">Leaves</tissue>
    </source>
</reference>
<proteinExistence type="predicted"/>
<reference evidence="2 4" key="1">
    <citation type="journal article" date="2017" name="Nature">
        <title>The sunflower genome provides insights into oil metabolism, flowering and Asterid evolution.</title>
        <authorList>
            <person name="Badouin H."/>
            <person name="Gouzy J."/>
            <person name="Grassa C.J."/>
            <person name="Murat F."/>
            <person name="Staton S.E."/>
            <person name="Cottret L."/>
            <person name="Lelandais-Briere C."/>
            <person name="Owens G.L."/>
            <person name="Carrere S."/>
            <person name="Mayjonade B."/>
            <person name="Legrand L."/>
            <person name="Gill N."/>
            <person name="Kane N.C."/>
            <person name="Bowers J.E."/>
            <person name="Hubner S."/>
            <person name="Bellec A."/>
            <person name="Berard A."/>
            <person name="Berges H."/>
            <person name="Blanchet N."/>
            <person name="Boniface M.C."/>
            <person name="Brunel D."/>
            <person name="Catrice O."/>
            <person name="Chaidir N."/>
            <person name="Claudel C."/>
            <person name="Donnadieu C."/>
            <person name="Faraut T."/>
            <person name="Fievet G."/>
            <person name="Helmstetter N."/>
            <person name="King M."/>
            <person name="Knapp S.J."/>
            <person name="Lai Z."/>
            <person name="Le Paslier M.C."/>
            <person name="Lippi Y."/>
            <person name="Lorenzon L."/>
            <person name="Mandel J.R."/>
            <person name="Marage G."/>
            <person name="Marchand G."/>
            <person name="Marquand E."/>
            <person name="Bret-Mestries E."/>
            <person name="Morien E."/>
            <person name="Nambeesan S."/>
            <person name="Nguyen T."/>
            <person name="Pegot-Espagnet P."/>
            <person name="Pouilly N."/>
            <person name="Raftis F."/>
            <person name="Sallet E."/>
            <person name="Schiex T."/>
            <person name="Thomas J."/>
            <person name="Vandecasteele C."/>
            <person name="Vares D."/>
            <person name="Vear F."/>
            <person name="Vautrin S."/>
            <person name="Crespi M."/>
            <person name="Mangin B."/>
            <person name="Burke J.M."/>
            <person name="Salse J."/>
            <person name="Munos S."/>
            <person name="Vincourt P."/>
            <person name="Rieseberg L.H."/>
            <person name="Langlade N.B."/>
        </authorList>
    </citation>
    <scope>NUCLEOTIDE SEQUENCE [LARGE SCALE GENOMIC DNA]</scope>
    <source>
        <strain evidence="4">cv. SF193</strain>
        <tissue evidence="2">Leaves</tissue>
    </source>
</reference>
<dbReference type="InParanoid" id="A0A251SDY0"/>
<dbReference type="InterPro" id="IPR010734">
    <property type="entry name" value="Copine_C"/>
</dbReference>
<organism evidence="3 4">
    <name type="scientific">Helianthus annuus</name>
    <name type="common">Common sunflower</name>
    <dbReference type="NCBI Taxonomy" id="4232"/>
    <lineage>
        <taxon>Eukaryota</taxon>
        <taxon>Viridiplantae</taxon>
        <taxon>Streptophyta</taxon>
        <taxon>Embryophyta</taxon>
        <taxon>Tracheophyta</taxon>
        <taxon>Spermatophyta</taxon>
        <taxon>Magnoliopsida</taxon>
        <taxon>eudicotyledons</taxon>
        <taxon>Gunneridae</taxon>
        <taxon>Pentapetalae</taxon>
        <taxon>asterids</taxon>
        <taxon>campanulids</taxon>
        <taxon>Asterales</taxon>
        <taxon>Asteraceae</taxon>
        <taxon>Asteroideae</taxon>
        <taxon>Heliantheae alliance</taxon>
        <taxon>Heliantheae</taxon>
        <taxon>Helianthus</taxon>
    </lineage>
</organism>
<keyword evidence="4" id="KW-1185">Reference proteome</keyword>
<dbReference type="Gramene" id="mRNA:HanXRQr2_Chr15g0706861">
    <property type="protein sequence ID" value="mRNA:HanXRQr2_Chr15g0706861"/>
    <property type="gene ID" value="HanXRQr2_Chr15g0706861"/>
</dbReference>
<protein>
    <submittedName>
        <fullName evidence="2">Copine, protein BONZAI, von Willebrand factor A-like domain superfamily</fullName>
    </submittedName>
    <submittedName>
        <fullName evidence="3">Putative von Willebrand factor, type A, Copine, Protein BONZAI</fullName>
    </submittedName>
</protein>
<dbReference type="Gene3D" id="3.40.50.410">
    <property type="entry name" value="von Willebrand factor, type A domain"/>
    <property type="match status" value="1"/>
</dbReference>
<dbReference type="GO" id="GO:0005544">
    <property type="term" value="F:calcium-dependent phospholipid binding"/>
    <property type="evidence" value="ECO:0007669"/>
    <property type="project" value="InterPro"/>
</dbReference>
<accession>A0A251SDY0</accession>
<dbReference type="PANTHER" id="PTHR10857">
    <property type="entry name" value="COPINE"/>
    <property type="match status" value="1"/>
</dbReference>
<evidence type="ECO:0000313" key="4">
    <source>
        <dbReference type="Proteomes" id="UP000215914"/>
    </source>
</evidence>
<dbReference type="PANTHER" id="PTHR10857:SF120">
    <property type="entry name" value="PROTEIN BONZAI 3"/>
    <property type="match status" value="1"/>
</dbReference>
<evidence type="ECO:0000313" key="2">
    <source>
        <dbReference type="EMBL" id="KAF5765706.1"/>
    </source>
</evidence>
<dbReference type="InterPro" id="IPR036465">
    <property type="entry name" value="vWFA_dom_sf"/>
</dbReference>
<sequence length="103" mass="11029">MEMQVKRVKGVEGLKAAYENAVHTVSLQGPTVFGQVINQAAKIAAQSLSTNPTKYFVLLIITDGVLTDLQETKDALVRASDLPLSILIVGVGDADFKQMKVNG</sequence>
<evidence type="ECO:0000313" key="3">
    <source>
        <dbReference type="EMBL" id="OTF95640.1"/>
    </source>
</evidence>
<evidence type="ECO:0000259" key="1">
    <source>
        <dbReference type="Pfam" id="PF07002"/>
    </source>
</evidence>
<gene>
    <name evidence="3" type="ORF">HannXRQ_Chr15g0485331</name>
    <name evidence="2" type="ORF">HanXRQr2_Chr15g0706861</name>
</gene>
<dbReference type="SUPFAM" id="SSF53300">
    <property type="entry name" value="vWA-like"/>
    <property type="match status" value="1"/>
</dbReference>
<reference evidence="2" key="3">
    <citation type="submission" date="2020-06" db="EMBL/GenBank/DDBJ databases">
        <title>Helianthus annuus Genome sequencing and assembly Release 2.</title>
        <authorList>
            <person name="Gouzy J."/>
            <person name="Langlade N."/>
            <person name="Munos S."/>
        </authorList>
    </citation>
    <scope>NUCLEOTIDE SEQUENCE</scope>
    <source>
        <tissue evidence="2">Leaves</tissue>
    </source>
</reference>
<dbReference type="EMBL" id="CM007904">
    <property type="protein sequence ID" value="OTF95640.1"/>
    <property type="molecule type" value="Genomic_DNA"/>
</dbReference>
<dbReference type="AlphaFoldDB" id="A0A251SDY0"/>
<name>A0A251SDY0_HELAN</name>
<dbReference type="OMA" id="CLPIQVP"/>
<dbReference type="Proteomes" id="UP000215914">
    <property type="component" value="Chromosome 15"/>
</dbReference>
<dbReference type="EMBL" id="MNCJ02000330">
    <property type="protein sequence ID" value="KAF5765706.1"/>
    <property type="molecule type" value="Genomic_DNA"/>
</dbReference>
<dbReference type="Pfam" id="PF07002">
    <property type="entry name" value="Copine"/>
    <property type="match status" value="1"/>
</dbReference>
<dbReference type="InterPro" id="IPR045052">
    <property type="entry name" value="Copine"/>
</dbReference>